<evidence type="ECO:0000259" key="2">
    <source>
        <dbReference type="PROSITE" id="PS52052"/>
    </source>
</evidence>
<dbReference type="InterPro" id="IPR026180">
    <property type="entry name" value="NSL1"/>
</dbReference>
<feature type="region of interest" description="Disordered" evidence="1">
    <location>
        <begin position="959"/>
        <end position="978"/>
    </location>
</feature>
<accession>A0A1W4WJX7</accession>
<dbReference type="KEGG" id="apln:108736339"/>
<dbReference type="SMART" id="SM01300">
    <property type="entry name" value="PEHE"/>
    <property type="match status" value="1"/>
</dbReference>
<protein>
    <submittedName>
        <fullName evidence="4">KAT8 regulatory NSL complex subunit 1</fullName>
    </submittedName>
</protein>
<keyword evidence="3" id="KW-1185">Reference proteome</keyword>
<evidence type="ECO:0000313" key="4">
    <source>
        <dbReference type="RefSeq" id="XP_018324229.1"/>
    </source>
</evidence>
<dbReference type="OrthoDB" id="6022640at2759"/>
<feature type="compositionally biased region" description="Basic and acidic residues" evidence="1">
    <location>
        <begin position="1116"/>
        <end position="1125"/>
    </location>
</feature>
<dbReference type="CTD" id="25936"/>
<dbReference type="FunCoup" id="A0A1W4WJX7">
    <property type="interactions" value="267"/>
</dbReference>
<dbReference type="GO" id="GO:0035035">
    <property type="term" value="F:histone acetyltransferase binding"/>
    <property type="evidence" value="ECO:0007669"/>
    <property type="project" value="TreeGrafter"/>
</dbReference>
<feature type="region of interest" description="Disordered" evidence="1">
    <location>
        <begin position="293"/>
        <end position="349"/>
    </location>
</feature>
<feature type="region of interest" description="Disordered" evidence="1">
    <location>
        <begin position="911"/>
        <end position="946"/>
    </location>
</feature>
<dbReference type="GO" id="GO:0044545">
    <property type="term" value="C:NSL complex"/>
    <property type="evidence" value="ECO:0007669"/>
    <property type="project" value="TreeGrafter"/>
</dbReference>
<evidence type="ECO:0000313" key="3">
    <source>
        <dbReference type="Proteomes" id="UP000192223"/>
    </source>
</evidence>
<proteinExistence type="predicted"/>
<dbReference type="PANTHER" id="PTHR22443:SF18">
    <property type="entry name" value="NON-SPECIFIC LETHAL 1, ISOFORM M"/>
    <property type="match status" value="1"/>
</dbReference>
<dbReference type="InterPro" id="IPR029332">
    <property type="entry name" value="PEHE_dom"/>
</dbReference>
<reference evidence="4" key="1">
    <citation type="submission" date="2025-08" db="UniProtKB">
        <authorList>
            <consortium name="RefSeq"/>
        </authorList>
    </citation>
    <scope>IDENTIFICATION</scope>
    <source>
        <tissue evidence="4">Entire body</tissue>
    </source>
</reference>
<name>A0A1W4WJX7_AGRPL</name>
<dbReference type="STRING" id="224129.A0A1W4WJX7"/>
<feature type="domain" description="PEHE" evidence="2">
    <location>
        <begin position="848"/>
        <end position="982"/>
    </location>
</feature>
<sequence length="1125" mass="124500">MGVRTASARHLHVLVMAPALTDSEQSQKFSLSPKTLKTTDFGDCISQSVKKNTKGDDHQLGLDTDDNHLIKNAPKNISLSAVRGSGDEQLGQLQQHSPKHNSSIGVMNNKIRMDDPQDKMGLEKTRIDNISSLVKDKSIPNDVEQILNNFEPDLCENDAETVGDIPPPNVDEIMQVIKSMEATNTADSMFSLATDLTTNLSPFEKELLNDVDVMNMSMDDQLLDGAATLKEHQTKEVIAELQKRQLKIERRVDFLLRRLRKIQVKHMGQHVSNEIAGVFEHANRTLRKAKEAANNNTTAQNKDQEPPPPYHPSSLQEASGSPEPLATIVPSTTTNSKDEKLKPISQSSAKSLVRKLETSTLFQATIVARQKFTPRYFGSGSVEPASYRSGYQNMTTLPPWSAEHKAELQKVAGSLHTQLRIVQQAVDSEATASSSGGESCDEFQTYGNPHQQYLSIQKRAAWRYSTDRAAIASRWTWLQAQIADLEYRIRQYADLQKLVRANKGPVLLEGEHEVPSSPSAVNGYRGQLPGASPLVYFNNKNVMSEVGGVGGLDATGSPNTASSTDCCCARSRPLRCGFRKRKLVQIAGLHAVSKKAARPSTIRCGCAPASGIPPCAVCTGRTDPTHPKDLTDCLNTQERIALIDPAFHPVISFSEDVSSSIHLEAIMKTSDWQMKSTKSNFKTMKFNMKTDRRNKTSPNVEEDLTKKVDHRRKYNRLMKTKMKKMRGRKPMLHSSLTRLKKKRHNVRLAMAQLQAMSAEGADEETEALSNSAAAAAAAAAGGNGPRSMSVGNIVVDSPCSSPLLTMQAISGYSSKQRNSRVSSYDIDNIVIPYSVAASTRVEKLQYKEILTPKWRLVDPDFAVKYTKTNGVVRDPESDVEDLSEEALLARHEKSEHEEKKKFLSYLKFPVGSGRSRSHKRTDSRAESSGGNTPDPLSPHPIDHTNTTVSASDIVTNSISGSSPVLSPPATPLPSIDECPLPSVSVMRRRTISQSTRGKDRGIIEEEDEQREVIEMTVTPYDRRTFPLAEDAYDKMLKQMPEDHRQCSTNSRSQDVQRRRSSSCFSPLNDDEDDRRDSLTLGSPMVVCAAEGDDDSESTESAYGDEDPNDPEWSDFECVRDRYGKR</sequence>
<organism evidence="3 4">
    <name type="scientific">Agrilus planipennis</name>
    <name type="common">Emerald ash borer</name>
    <name type="synonym">Agrilus marcopoli</name>
    <dbReference type="NCBI Taxonomy" id="224129"/>
    <lineage>
        <taxon>Eukaryota</taxon>
        <taxon>Metazoa</taxon>
        <taxon>Ecdysozoa</taxon>
        <taxon>Arthropoda</taxon>
        <taxon>Hexapoda</taxon>
        <taxon>Insecta</taxon>
        <taxon>Pterygota</taxon>
        <taxon>Neoptera</taxon>
        <taxon>Endopterygota</taxon>
        <taxon>Coleoptera</taxon>
        <taxon>Polyphaga</taxon>
        <taxon>Elateriformia</taxon>
        <taxon>Buprestoidea</taxon>
        <taxon>Buprestidae</taxon>
        <taxon>Agrilinae</taxon>
        <taxon>Agrilus</taxon>
    </lineage>
</organism>
<dbReference type="PANTHER" id="PTHR22443">
    <property type="entry name" value="NON-SPECIFIC LETHAL 1, ISOFORM M"/>
    <property type="match status" value="1"/>
</dbReference>
<feature type="region of interest" description="Disordered" evidence="1">
    <location>
        <begin position="1037"/>
        <end position="1125"/>
    </location>
</feature>
<evidence type="ECO:0000256" key="1">
    <source>
        <dbReference type="SAM" id="MobiDB-lite"/>
    </source>
</evidence>
<dbReference type="AlphaFoldDB" id="A0A1W4WJX7"/>
<dbReference type="InParanoid" id="A0A1W4WJX7"/>
<dbReference type="RefSeq" id="XP_018324229.1">
    <property type="nucleotide sequence ID" value="XM_018468727.2"/>
</dbReference>
<dbReference type="Proteomes" id="UP000192223">
    <property type="component" value="Unplaced"/>
</dbReference>
<dbReference type="PROSITE" id="PS52052">
    <property type="entry name" value="PEHE"/>
    <property type="match status" value="1"/>
</dbReference>
<feature type="compositionally biased region" description="Acidic residues" evidence="1">
    <location>
        <begin position="1090"/>
        <end position="1114"/>
    </location>
</feature>
<dbReference type="GeneID" id="108736339"/>
<gene>
    <name evidence="4" type="primary">LOC108736339</name>
</gene>